<evidence type="ECO:0000313" key="3">
    <source>
        <dbReference type="Proteomes" id="UP000199615"/>
    </source>
</evidence>
<organism evidence="2 3">
    <name type="scientific">Rhodopseudomonas pseudopalustris</name>
    <dbReference type="NCBI Taxonomy" id="1513892"/>
    <lineage>
        <taxon>Bacteria</taxon>
        <taxon>Pseudomonadati</taxon>
        <taxon>Pseudomonadota</taxon>
        <taxon>Alphaproteobacteria</taxon>
        <taxon>Hyphomicrobiales</taxon>
        <taxon>Nitrobacteraceae</taxon>
        <taxon>Rhodopseudomonas</taxon>
    </lineage>
</organism>
<reference evidence="3" key="1">
    <citation type="submission" date="2016-10" db="EMBL/GenBank/DDBJ databases">
        <authorList>
            <person name="Varghese N."/>
            <person name="Submissions S."/>
        </authorList>
    </citation>
    <scope>NUCLEOTIDE SEQUENCE [LARGE SCALE GENOMIC DNA]</scope>
    <source>
        <strain evidence="3">DSM 123</strain>
    </source>
</reference>
<proteinExistence type="predicted"/>
<dbReference type="EMBL" id="FODT01000015">
    <property type="protein sequence ID" value="SEP33496.1"/>
    <property type="molecule type" value="Genomic_DNA"/>
</dbReference>
<evidence type="ECO:0000313" key="2">
    <source>
        <dbReference type="EMBL" id="SEP33496.1"/>
    </source>
</evidence>
<name>A0A1H8X0V5_9BRAD</name>
<feature type="region of interest" description="Disordered" evidence="1">
    <location>
        <begin position="83"/>
        <end position="165"/>
    </location>
</feature>
<accession>A0A1H8X0V5</accession>
<gene>
    <name evidence="2" type="ORF">SAMN05444123_11545</name>
</gene>
<keyword evidence="3" id="KW-1185">Reference proteome</keyword>
<dbReference type="Proteomes" id="UP000199615">
    <property type="component" value="Unassembled WGS sequence"/>
</dbReference>
<dbReference type="AlphaFoldDB" id="A0A1H8X0V5"/>
<sequence>MAHGGRRPVLPRCGQACGRLIGCERGCRSAFQPQATPKLKHEPVLRQSTAAPALPGAVPPPRQAFGDKHVTAARHRRFRQTAVARMKHPRRDTGDHQRRNHKPRADVIGCRSSARSADPHLRCSSRPVTSAPFASVDSPSVRLCRSPPARGREPVAGNTGGHVLAPEIDRASAPQRRVAGREHDLLVAAHLRDLVRQDQRPA</sequence>
<protein>
    <submittedName>
        <fullName evidence="2">Uncharacterized protein</fullName>
    </submittedName>
</protein>
<evidence type="ECO:0000256" key="1">
    <source>
        <dbReference type="SAM" id="MobiDB-lite"/>
    </source>
</evidence>